<proteinExistence type="predicted"/>
<dbReference type="Proteomes" id="UP000233469">
    <property type="component" value="Unassembled WGS sequence"/>
</dbReference>
<sequence length="68" mass="8053">MNNTFSYPNWCGPSFGSSDLKLSVPGLYSTSTSYNFNICKQEYYEKKIRDTEDEFNIEEYEVFQLIRN</sequence>
<evidence type="ECO:0008006" key="3">
    <source>
        <dbReference type="Google" id="ProtNLM"/>
    </source>
</evidence>
<organism evidence="1 2">
    <name type="scientific">Rhizophagus irregularis</name>
    <dbReference type="NCBI Taxonomy" id="588596"/>
    <lineage>
        <taxon>Eukaryota</taxon>
        <taxon>Fungi</taxon>
        <taxon>Fungi incertae sedis</taxon>
        <taxon>Mucoromycota</taxon>
        <taxon>Glomeromycotina</taxon>
        <taxon>Glomeromycetes</taxon>
        <taxon>Glomerales</taxon>
        <taxon>Glomeraceae</taxon>
        <taxon>Rhizophagus</taxon>
    </lineage>
</organism>
<dbReference type="EMBL" id="LLXL01002799">
    <property type="protein sequence ID" value="PKK59931.1"/>
    <property type="molecule type" value="Genomic_DNA"/>
</dbReference>
<reference evidence="1 2" key="2">
    <citation type="submission" date="2017-10" db="EMBL/GenBank/DDBJ databases">
        <title>Extensive intraspecific genome diversity in a model arbuscular mycorrhizal fungus.</title>
        <authorList>
            <person name="Chen E.C.H."/>
            <person name="Morin E."/>
            <person name="Baudet D."/>
            <person name="Noel J."/>
            <person name="Ndikumana S."/>
            <person name="Charron P."/>
            <person name="St-Onge C."/>
            <person name="Giorgi J."/>
            <person name="Grigoriev I.V."/>
            <person name="Roux C."/>
            <person name="Martin F.M."/>
            <person name="Corradi N."/>
        </authorList>
    </citation>
    <scope>NUCLEOTIDE SEQUENCE [LARGE SCALE GENOMIC DNA]</scope>
    <source>
        <strain evidence="1 2">C2</strain>
    </source>
</reference>
<reference evidence="1 2" key="1">
    <citation type="submission" date="2016-04" db="EMBL/GenBank/DDBJ databases">
        <title>Genome analyses suggest a sexual origin of heterokaryosis in a supposedly ancient asexual fungus.</title>
        <authorList>
            <person name="Ropars J."/>
            <person name="Sedzielewska K."/>
            <person name="Noel J."/>
            <person name="Charron P."/>
            <person name="Farinelli L."/>
            <person name="Marton T."/>
            <person name="Kruger M."/>
            <person name="Pelin A."/>
            <person name="Brachmann A."/>
            <person name="Corradi N."/>
        </authorList>
    </citation>
    <scope>NUCLEOTIDE SEQUENCE [LARGE SCALE GENOMIC DNA]</scope>
    <source>
        <strain evidence="1 2">C2</strain>
    </source>
</reference>
<evidence type="ECO:0000313" key="1">
    <source>
        <dbReference type="EMBL" id="PKK59931.1"/>
    </source>
</evidence>
<dbReference type="AlphaFoldDB" id="A0A2N1ME66"/>
<dbReference type="VEuPathDB" id="FungiDB:RhiirA1_406532"/>
<gene>
    <name evidence="1" type="ORF">RhiirC2_762254</name>
</gene>
<evidence type="ECO:0000313" key="2">
    <source>
        <dbReference type="Proteomes" id="UP000233469"/>
    </source>
</evidence>
<comment type="caution">
    <text evidence="1">The sequence shown here is derived from an EMBL/GenBank/DDBJ whole genome shotgun (WGS) entry which is preliminary data.</text>
</comment>
<protein>
    <recommendedName>
        <fullName evidence="3">TLDc domain-containing protein</fullName>
    </recommendedName>
</protein>
<accession>A0A2N1ME66</accession>
<name>A0A2N1ME66_9GLOM</name>